<organism evidence="2 3">
    <name type="scientific">Candidatus Anaerobiospirillum pullistercoris</name>
    <dbReference type="NCBI Taxonomy" id="2838452"/>
    <lineage>
        <taxon>Bacteria</taxon>
        <taxon>Pseudomonadati</taxon>
        <taxon>Pseudomonadota</taxon>
        <taxon>Gammaproteobacteria</taxon>
        <taxon>Aeromonadales</taxon>
        <taxon>Succinivibrionaceae</taxon>
        <taxon>Anaerobiospirillum</taxon>
    </lineage>
</organism>
<reference evidence="2" key="1">
    <citation type="journal article" date="2021" name="PeerJ">
        <title>Extensive microbial diversity within the chicken gut microbiome revealed by metagenomics and culture.</title>
        <authorList>
            <person name="Gilroy R."/>
            <person name="Ravi A."/>
            <person name="Getino M."/>
            <person name="Pursley I."/>
            <person name="Horton D.L."/>
            <person name="Alikhan N.F."/>
            <person name="Baker D."/>
            <person name="Gharbi K."/>
            <person name="Hall N."/>
            <person name="Watson M."/>
            <person name="Adriaenssens E.M."/>
            <person name="Foster-Nyarko E."/>
            <person name="Jarju S."/>
            <person name="Secka A."/>
            <person name="Antonio M."/>
            <person name="Oren A."/>
            <person name="Chaudhuri R.R."/>
            <person name="La Ragione R."/>
            <person name="Hildebrand F."/>
            <person name="Pallen M.J."/>
        </authorList>
    </citation>
    <scope>NUCLEOTIDE SEQUENCE</scope>
    <source>
        <strain evidence="2">USASDec5-558</strain>
    </source>
</reference>
<comment type="caution">
    <text evidence="2">The sequence shown here is derived from an EMBL/GenBank/DDBJ whole genome shotgun (WGS) entry which is preliminary data.</text>
</comment>
<feature type="compositionally biased region" description="Polar residues" evidence="1">
    <location>
        <begin position="1"/>
        <end position="11"/>
    </location>
</feature>
<accession>A0A9D1WDP2</accession>
<name>A0A9D1WDP2_9GAMM</name>
<dbReference type="Proteomes" id="UP000886829">
    <property type="component" value="Unassembled WGS sequence"/>
</dbReference>
<sequence length="347" mass="37213">MSPFDSEQNNAGPHGIGAGASNSAVNTAGAGAAPAGAGAASAVGVSAAHGRDSGISPFASRNSSAFNALMGADSADAEDSYDEESPEGFAENPDVAAAALDGVLHSGSSSDSGLNPNMGGTGRKNALRLVSPGALVVHLLKDYIDREDNKVLFESLVRQELAVSSMCRTLFLRLVIDQDSGFAYVRSLADDELPPEVQQRPPRLLSRKALPFYDSLILILLRQRLLDFEMSGQFGRLVLERAEILTMVKTFIHQVNNDKSLDDKLHKSIENLCSLGLLGKNKSGTTARGRTAKNERDLERIEVKRIIGVIVTPEILKQADDTLASYLKRIKEGGRNRLDDDDDEQPL</sequence>
<protein>
    <submittedName>
        <fullName evidence="2">DUF4194 domain-containing protein</fullName>
    </submittedName>
</protein>
<evidence type="ECO:0000313" key="3">
    <source>
        <dbReference type="Proteomes" id="UP000886829"/>
    </source>
</evidence>
<evidence type="ECO:0000256" key="1">
    <source>
        <dbReference type="SAM" id="MobiDB-lite"/>
    </source>
</evidence>
<dbReference type="EMBL" id="DXEV01000109">
    <property type="protein sequence ID" value="HIX56953.1"/>
    <property type="molecule type" value="Genomic_DNA"/>
</dbReference>
<reference evidence="2" key="2">
    <citation type="submission" date="2021-04" db="EMBL/GenBank/DDBJ databases">
        <authorList>
            <person name="Gilroy R."/>
        </authorList>
    </citation>
    <scope>NUCLEOTIDE SEQUENCE</scope>
    <source>
        <strain evidence="2">USASDec5-558</strain>
    </source>
</reference>
<dbReference type="AlphaFoldDB" id="A0A9D1WDP2"/>
<gene>
    <name evidence="2" type="ORF">H9850_05730</name>
</gene>
<dbReference type="Pfam" id="PF13835">
    <property type="entry name" value="DUF4194"/>
    <property type="match status" value="1"/>
</dbReference>
<dbReference type="InterPro" id="IPR025449">
    <property type="entry name" value="JetB"/>
</dbReference>
<feature type="region of interest" description="Disordered" evidence="1">
    <location>
        <begin position="1"/>
        <end position="57"/>
    </location>
</feature>
<proteinExistence type="predicted"/>
<evidence type="ECO:0000313" key="2">
    <source>
        <dbReference type="EMBL" id="HIX56953.1"/>
    </source>
</evidence>
<feature type="compositionally biased region" description="Low complexity" evidence="1">
    <location>
        <begin position="19"/>
        <end position="48"/>
    </location>
</feature>